<dbReference type="RefSeq" id="WP_111313161.1">
    <property type="nucleotide sequence ID" value="NZ_QEQD01000006.1"/>
</dbReference>
<dbReference type="STRING" id="735.B0185_01850"/>
<evidence type="ECO:0000313" key="2">
    <source>
        <dbReference type="Proteomes" id="UP000253999"/>
    </source>
</evidence>
<reference evidence="1 2" key="1">
    <citation type="submission" date="2018-05" db="EMBL/GenBank/DDBJ databases">
        <title>Draft Genome Sequences for a Diverse set of 7 Haemophilus Species.</title>
        <authorList>
            <person name="Nichols M."/>
            <person name="Topaz N."/>
            <person name="Wang X."/>
            <person name="Wang X."/>
            <person name="Boxrud D."/>
        </authorList>
    </citation>
    <scope>NUCLEOTIDE SEQUENCE [LARGE SCALE GENOMIC DNA]</scope>
    <source>
        <strain evidence="1 2">C2010039593</strain>
    </source>
</reference>
<dbReference type="InterPro" id="IPR016908">
    <property type="entry name" value="UCP029037"/>
</dbReference>
<organism evidence="1 2">
    <name type="scientific">Haemophilus parahaemolyticus</name>
    <dbReference type="NCBI Taxonomy" id="735"/>
    <lineage>
        <taxon>Bacteria</taxon>
        <taxon>Pseudomonadati</taxon>
        <taxon>Pseudomonadota</taxon>
        <taxon>Gammaproteobacteria</taxon>
        <taxon>Pasteurellales</taxon>
        <taxon>Pasteurellaceae</taxon>
        <taxon>Haemophilus</taxon>
    </lineage>
</organism>
<dbReference type="EMBL" id="QEQD01000006">
    <property type="protein sequence ID" value="RDF03928.1"/>
    <property type="molecule type" value="Genomic_DNA"/>
</dbReference>
<dbReference type="Pfam" id="PF10071">
    <property type="entry name" value="DUF2310"/>
    <property type="match status" value="1"/>
</dbReference>
<dbReference type="PIRSF" id="PIRSF029037">
    <property type="entry name" value="UCP029037_Zn_ribbon"/>
    <property type="match status" value="1"/>
</dbReference>
<evidence type="ECO:0008006" key="3">
    <source>
        <dbReference type="Google" id="ProtNLM"/>
    </source>
</evidence>
<sequence>MYQAVAYFNYANFETDPVTAISQIINQWRYNGQIIGREFGVTYHQDHFEARVSIPEQESLLPKWNNEWVNEAFQQAGEIGVEFAGFEIIGQDYQADETSRDEQPEFLMLYTTYLDSCSPIKSGNSLKPVPLYQLLRQNPPLAEAVIKWQENWQACDQLQMNGGALEQTALAEISEYQSELSQQGVVLARQIEQEAGVPVYYYLYRLGNDEQVEHHRTCPCCGGDWKLANPLHEMFYFQCKPCRLVSNLSWELL</sequence>
<comment type="caution">
    <text evidence="1">The sequence shown here is derived from an EMBL/GenBank/DDBJ whole genome shotgun (WGS) entry which is preliminary data.</text>
</comment>
<dbReference type="Proteomes" id="UP000253999">
    <property type="component" value="Unassembled WGS sequence"/>
</dbReference>
<protein>
    <recommendedName>
        <fullName evidence="3">Zn-ribbon-containing, possibly nucleic-acid-binding protein</fullName>
    </recommendedName>
</protein>
<gene>
    <name evidence="1" type="ORF">DPV98_06790</name>
</gene>
<proteinExistence type="predicted"/>
<name>A0A369ZEA6_HAEPH</name>
<evidence type="ECO:0000313" key="1">
    <source>
        <dbReference type="EMBL" id="RDF03928.1"/>
    </source>
</evidence>
<dbReference type="AlphaFoldDB" id="A0A369ZEA6"/>
<accession>A0A369ZEA6</accession>